<dbReference type="Proteomes" id="UP000241818">
    <property type="component" value="Unassembled WGS sequence"/>
</dbReference>
<accession>A0A2T3BCT5</accession>
<dbReference type="GeneID" id="36571263"/>
<name>A0A2T3BCT5_AMORE</name>
<protein>
    <submittedName>
        <fullName evidence="1">Uncharacterized protein</fullName>
    </submittedName>
</protein>
<sequence>MPNIYNVLPCLRSSKTATPLPPGQLKIKNPITSQQQSNTPLLHLSIILSLFSSHIIKARDMPTIITNAIFDLRAQARLVQTLAIHSHTTSLTNALPNAHMSTKIRIHHHLRICEIRACIESSSSSPSLLRTATVNADAVLVELAHTVFDIRMEADGRGVLVQNIEGWVVDGLAAVVAVAVLEAAGLAVRTFLLDNAVGWGGCGRFAPVS</sequence>
<organism evidence="1 2">
    <name type="scientific">Amorphotheca resinae ATCC 22711</name>
    <dbReference type="NCBI Taxonomy" id="857342"/>
    <lineage>
        <taxon>Eukaryota</taxon>
        <taxon>Fungi</taxon>
        <taxon>Dikarya</taxon>
        <taxon>Ascomycota</taxon>
        <taxon>Pezizomycotina</taxon>
        <taxon>Leotiomycetes</taxon>
        <taxon>Helotiales</taxon>
        <taxon>Amorphothecaceae</taxon>
        <taxon>Amorphotheca</taxon>
    </lineage>
</organism>
<dbReference type="InParanoid" id="A0A2T3BCT5"/>
<gene>
    <name evidence="1" type="ORF">M430DRAFT_151026</name>
</gene>
<dbReference type="RefSeq" id="XP_024724731.1">
    <property type="nucleotide sequence ID" value="XM_024863182.1"/>
</dbReference>
<dbReference type="AlphaFoldDB" id="A0A2T3BCT5"/>
<reference evidence="1 2" key="1">
    <citation type="journal article" date="2018" name="New Phytol.">
        <title>Comparative genomics and transcriptomics depict ericoid mycorrhizal fungi as versatile saprotrophs and plant mutualists.</title>
        <authorList>
            <person name="Martino E."/>
            <person name="Morin E."/>
            <person name="Grelet G.A."/>
            <person name="Kuo A."/>
            <person name="Kohler A."/>
            <person name="Daghino S."/>
            <person name="Barry K.W."/>
            <person name="Cichocki N."/>
            <person name="Clum A."/>
            <person name="Dockter R.B."/>
            <person name="Hainaut M."/>
            <person name="Kuo R.C."/>
            <person name="LaButti K."/>
            <person name="Lindahl B.D."/>
            <person name="Lindquist E.A."/>
            <person name="Lipzen A."/>
            <person name="Khouja H.R."/>
            <person name="Magnuson J."/>
            <person name="Murat C."/>
            <person name="Ohm R.A."/>
            <person name="Singer S.W."/>
            <person name="Spatafora J.W."/>
            <person name="Wang M."/>
            <person name="Veneault-Fourrey C."/>
            <person name="Henrissat B."/>
            <person name="Grigoriev I.V."/>
            <person name="Martin F.M."/>
            <person name="Perotto S."/>
        </authorList>
    </citation>
    <scope>NUCLEOTIDE SEQUENCE [LARGE SCALE GENOMIC DNA]</scope>
    <source>
        <strain evidence="1 2">ATCC 22711</strain>
    </source>
</reference>
<proteinExistence type="predicted"/>
<dbReference type="EMBL" id="KZ679006">
    <property type="protein sequence ID" value="PSS27206.1"/>
    <property type="molecule type" value="Genomic_DNA"/>
</dbReference>
<evidence type="ECO:0000313" key="2">
    <source>
        <dbReference type="Proteomes" id="UP000241818"/>
    </source>
</evidence>
<evidence type="ECO:0000313" key="1">
    <source>
        <dbReference type="EMBL" id="PSS27206.1"/>
    </source>
</evidence>
<keyword evidence="2" id="KW-1185">Reference proteome</keyword>